<dbReference type="PANTHER" id="PTHR31975">
    <property type="entry name" value="BUD SITE SELECTION PROTEIN 7-RELATED"/>
    <property type="match status" value="1"/>
</dbReference>
<protein>
    <submittedName>
        <fullName evidence="2">Uncharacterized protein</fullName>
    </submittedName>
</protein>
<feature type="compositionally biased region" description="Low complexity" evidence="1">
    <location>
        <begin position="195"/>
        <end position="224"/>
    </location>
</feature>
<dbReference type="InterPro" id="IPR011990">
    <property type="entry name" value="TPR-like_helical_dom_sf"/>
</dbReference>
<dbReference type="SUPFAM" id="SSF48452">
    <property type="entry name" value="TPR-like"/>
    <property type="match status" value="1"/>
</dbReference>
<keyword evidence="3" id="KW-1185">Reference proteome</keyword>
<dbReference type="Gene3D" id="1.25.40.10">
    <property type="entry name" value="Tetratricopeptide repeat domain"/>
    <property type="match status" value="2"/>
</dbReference>
<dbReference type="PANTHER" id="PTHR31975:SF1">
    <property type="entry name" value="BUD SITE SELECTION PROTEIN 7-RELATED"/>
    <property type="match status" value="1"/>
</dbReference>
<comment type="caution">
    <text evidence="2">The sequence shown here is derived from an EMBL/GenBank/DDBJ whole genome shotgun (WGS) entry which is preliminary data.</text>
</comment>
<sequence length="969" mass="109309">MSSVGLDSPASIARQSDSTVDLNPSVLSLSNKGGFSKDGTPPVGGSDVNLNVRSTPLIREAQYGQNIGLRSKAQVDSWADKTFPIGGPDLIHCGNYHGIRSSQYLDHDFGQGSNGGIFTGIEDPLSSPGKRSDDGYVGYYHYANGVDVSSESNIENYICKLVGLEKTGLNEYKKVDEDIIIQRHSQRMTMKSRKASSSTGGPTSPSSSPLSSAASTTTSSNFNSISSSSKREILITYCTYNIFNKSDFRARYVINLSKPIRIDKSFQIINANKKTHSFNSETISTNLVPQYWEELRASQLVRLFADLDDPSRQLAGLVSFPDLLQTQQQYFQSIKTLIKFLPKGAMTDVKKQHGFSSGWGDKREGYSKTVSYKNYLIDALLRLCHMDGGKGCQVALDEIERLYPASNEWDYVILQILKLQTGVNNEQKFIRLIHKHISSSPPSTQQTLVLLEQVKFLLNKEKYAMALDIAEKCIKQLPLDFDCWFILALCYLLNSQFERALSIINSLPVVLVHKHRNSDSDKISGIPDLFTNTFINRLNENYEEVISERAFVEYFPKPVVPASQYQRFNINGNKGSASGQRRFVDQGSINKMWNELFVFDPSTRHPITGNQFYQSPLMNASAKELSSVDPNLIRIYGPTSLKLILSSQSSGTSNSSLIDFCTKSTWGRCYDLLSLFVGLVGWDELVKLKEKVFKQSSFKEMEHKNNAEMSVGDLIDQGKFQCENWLDQLFLILYDDLKTLMSITAPNRDQQHSALEWEMLGFLGWSVKFNLEESICALITSVKGKEIVGGFDYFGTVKLLQIYDEFILSEVTDSQIDSYHDIYEGTFLSNKLLIKKFGKARHSNFIKDLEENLLNLDFVLLHLMKLISWNLRWYSYAPNYLVTKVLTKLMIKYDGIFIRGKLRVVFEQNKRQVQAKSKSGAKWFLFSGGGKEKKGADISEFIEGDTIVDYVEKLLSWIESLDIDANDES</sequence>
<evidence type="ECO:0000313" key="2">
    <source>
        <dbReference type="EMBL" id="CAH2355012.1"/>
    </source>
</evidence>
<gene>
    <name evidence="2" type="ORF">CLIB1423_20S02058</name>
</gene>
<feature type="compositionally biased region" description="Basic residues" evidence="1">
    <location>
        <begin position="184"/>
        <end position="194"/>
    </location>
</feature>
<dbReference type="Pfam" id="PF09295">
    <property type="entry name" value="ChAPs"/>
    <property type="match status" value="1"/>
</dbReference>
<organism evidence="2 3">
    <name type="scientific">[Candida] railenensis</name>
    <dbReference type="NCBI Taxonomy" id="45579"/>
    <lineage>
        <taxon>Eukaryota</taxon>
        <taxon>Fungi</taxon>
        <taxon>Dikarya</taxon>
        <taxon>Ascomycota</taxon>
        <taxon>Saccharomycotina</taxon>
        <taxon>Pichiomycetes</taxon>
        <taxon>Debaryomycetaceae</taxon>
        <taxon>Kurtzmaniella</taxon>
    </lineage>
</organism>
<dbReference type="Proteomes" id="UP000837801">
    <property type="component" value="Unassembled WGS sequence"/>
</dbReference>
<dbReference type="AlphaFoldDB" id="A0A9P0W0W6"/>
<proteinExistence type="predicted"/>
<reference evidence="2" key="1">
    <citation type="submission" date="2022-03" db="EMBL/GenBank/DDBJ databases">
        <authorList>
            <person name="Legras J.-L."/>
            <person name="Devillers H."/>
            <person name="Grondin C."/>
        </authorList>
    </citation>
    <scope>NUCLEOTIDE SEQUENCE</scope>
    <source>
        <strain evidence="2">CLIB 1423</strain>
    </source>
</reference>
<name>A0A9P0W0W6_9ASCO</name>
<dbReference type="OrthoDB" id="434695at2759"/>
<evidence type="ECO:0000256" key="1">
    <source>
        <dbReference type="SAM" id="MobiDB-lite"/>
    </source>
</evidence>
<dbReference type="GO" id="GO:0006893">
    <property type="term" value="P:Golgi to plasma membrane transport"/>
    <property type="evidence" value="ECO:0007669"/>
    <property type="project" value="UniProtKB-ARBA"/>
</dbReference>
<evidence type="ECO:0000313" key="3">
    <source>
        <dbReference type="Proteomes" id="UP000837801"/>
    </source>
</evidence>
<feature type="region of interest" description="Disordered" evidence="1">
    <location>
        <begin position="183"/>
        <end position="224"/>
    </location>
</feature>
<accession>A0A9P0W0W6</accession>
<dbReference type="InterPro" id="IPR015374">
    <property type="entry name" value="ChAPs"/>
</dbReference>
<dbReference type="EMBL" id="CAKXYY010000020">
    <property type="protein sequence ID" value="CAH2355012.1"/>
    <property type="molecule type" value="Genomic_DNA"/>
</dbReference>
<dbReference type="GO" id="GO:0034044">
    <property type="term" value="C:exomer complex"/>
    <property type="evidence" value="ECO:0007669"/>
    <property type="project" value="TreeGrafter"/>
</dbReference>